<protein>
    <recommendedName>
        <fullName evidence="4">FHA domain-containing protein</fullName>
    </recommendedName>
</protein>
<proteinExistence type="predicted"/>
<dbReference type="RefSeq" id="WP_184234230.1">
    <property type="nucleotide sequence ID" value="NZ_JACHMJ010000001.1"/>
</dbReference>
<evidence type="ECO:0000313" key="2">
    <source>
        <dbReference type="EMBL" id="MBB5842696.1"/>
    </source>
</evidence>
<dbReference type="AlphaFoldDB" id="A0A841ALU9"/>
<dbReference type="EMBL" id="JACHMJ010000001">
    <property type="protein sequence ID" value="MBB5842696.1"/>
    <property type="molecule type" value="Genomic_DNA"/>
</dbReference>
<feature type="region of interest" description="Disordered" evidence="1">
    <location>
        <begin position="1"/>
        <end position="28"/>
    </location>
</feature>
<dbReference type="Proteomes" id="UP000536685">
    <property type="component" value="Unassembled WGS sequence"/>
</dbReference>
<name>A0A841ALU9_9MICO</name>
<reference evidence="2 3" key="1">
    <citation type="submission" date="2020-08" db="EMBL/GenBank/DDBJ databases">
        <title>Sequencing the genomes of 1000 actinobacteria strains.</title>
        <authorList>
            <person name="Klenk H.-P."/>
        </authorList>
    </citation>
    <scope>NUCLEOTIDE SEQUENCE [LARGE SCALE GENOMIC DNA]</scope>
    <source>
        <strain evidence="2 3">DSM 105784</strain>
    </source>
</reference>
<evidence type="ECO:0008006" key="4">
    <source>
        <dbReference type="Google" id="ProtNLM"/>
    </source>
</evidence>
<keyword evidence="3" id="KW-1185">Reference proteome</keyword>
<dbReference type="SUPFAM" id="SSF49879">
    <property type="entry name" value="SMAD/FHA domain"/>
    <property type="match status" value="1"/>
</dbReference>
<gene>
    <name evidence="2" type="ORF">HD599_001019</name>
</gene>
<evidence type="ECO:0000313" key="3">
    <source>
        <dbReference type="Proteomes" id="UP000536685"/>
    </source>
</evidence>
<comment type="caution">
    <text evidence="2">The sequence shown here is derived from an EMBL/GenBank/DDBJ whole genome shotgun (WGS) entry which is preliminary data.</text>
</comment>
<dbReference type="InterPro" id="IPR008984">
    <property type="entry name" value="SMAD_FHA_dom_sf"/>
</dbReference>
<organism evidence="2 3">
    <name type="scientific">Conyzicola lurida</name>
    <dbReference type="NCBI Taxonomy" id="1172621"/>
    <lineage>
        <taxon>Bacteria</taxon>
        <taxon>Bacillati</taxon>
        <taxon>Actinomycetota</taxon>
        <taxon>Actinomycetes</taxon>
        <taxon>Micrococcales</taxon>
        <taxon>Microbacteriaceae</taxon>
        <taxon>Conyzicola</taxon>
    </lineage>
</organism>
<accession>A0A841ALU9</accession>
<dbReference type="Gene3D" id="2.60.200.20">
    <property type="match status" value="1"/>
</dbReference>
<evidence type="ECO:0000256" key="1">
    <source>
        <dbReference type="SAM" id="MobiDB-lite"/>
    </source>
</evidence>
<sequence length="212" mass="21953">MDPDLDDTVAAPGRTRAHRPAGALDDDAVGIGDLDDTVVRGTLPPLASAPPSAPLIDTPLIDTPLIDTAAQQIGDTAPMPDSVVVEPLAARYGFRVGESGRTVLLDAVVYLGRAPTSPRIQHGLIPKLVRVPSPRGEVSGTHLEIRQLGASIVVTDLRSTNGSVVAVPGSVARALRQGESMVVTPGTLVDIGDGNVIEILPLQRQLGGFGYA</sequence>